<dbReference type="Pfam" id="PF04230">
    <property type="entry name" value="PS_pyruv_trans"/>
    <property type="match status" value="1"/>
</dbReference>
<gene>
    <name evidence="2" type="ORF">JOD31_001487</name>
</gene>
<evidence type="ECO:0000313" key="3">
    <source>
        <dbReference type="Proteomes" id="UP000758856"/>
    </source>
</evidence>
<dbReference type="RefSeq" id="WP_204949661.1">
    <property type="nucleotide sequence ID" value="NZ_BSFF01000001.1"/>
</dbReference>
<dbReference type="PANTHER" id="PTHR36836:SF1">
    <property type="entry name" value="COLANIC ACID BIOSYNTHESIS PROTEIN WCAK"/>
    <property type="match status" value="1"/>
</dbReference>
<reference evidence="2 3" key="1">
    <citation type="submission" date="2021-01" db="EMBL/GenBank/DDBJ databases">
        <title>Genomic Encyclopedia of Type Strains, Phase IV (KMG-IV): sequencing the most valuable type-strain genomes for metagenomic binning, comparative biology and taxonomic classification.</title>
        <authorList>
            <person name="Goeker M."/>
        </authorList>
    </citation>
    <scope>NUCLEOTIDE SEQUENCE [LARGE SCALE GENOMIC DNA]</scope>
    <source>
        <strain evidence="2 3">DSM 6130</strain>
    </source>
</reference>
<accession>A0ABS2T4Z1</accession>
<comment type="caution">
    <text evidence="2">The sequence shown here is derived from an EMBL/GenBank/DDBJ whole genome shotgun (WGS) entry which is preliminary data.</text>
</comment>
<organism evidence="2 3">
    <name type="scientific">Methylopila capsulata</name>
    <dbReference type="NCBI Taxonomy" id="61654"/>
    <lineage>
        <taxon>Bacteria</taxon>
        <taxon>Pseudomonadati</taxon>
        <taxon>Pseudomonadota</taxon>
        <taxon>Alphaproteobacteria</taxon>
        <taxon>Hyphomicrobiales</taxon>
        <taxon>Methylopilaceae</taxon>
        <taxon>Methylopila</taxon>
    </lineage>
</organism>
<evidence type="ECO:0000259" key="1">
    <source>
        <dbReference type="Pfam" id="PF04230"/>
    </source>
</evidence>
<feature type="domain" description="Polysaccharide pyruvyl transferase" evidence="1">
    <location>
        <begin position="17"/>
        <end position="280"/>
    </location>
</feature>
<proteinExistence type="predicted"/>
<dbReference type="Proteomes" id="UP000758856">
    <property type="component" value="Unassembled WGS sequence"/>
</dbReference>
<name>A0ABS2T4Z1_9HYPH</name>
<protein>
    <recommendedName>
        <fullName evidence="1">Polysaccharide pyruvyl transferase domain-containing protein</fullName>
    </recommendedName>
</protein>
<keyword evidence="3" id="KW-1185">Reference proteome</keyword>
<sequence>MDELPGLVVRGFYGNNNCGDEALLATMIQYFSDDYRIIVSANNLVYVKEKLITPKIPPYDKLKVIWSLNRGALAAPDVAGLLLGGGGLGLGFGWDQYMFAWRYGKKIIHTGVHITEEFISESSADFNNVTSTFLRAANFFSVRHRRSIVVAERLGVHPKYVPDWAFGLNQTEGPKPKGDYIVVTIRADTNRNNPRTAVFLKSITDYAAGEGLNVALVPFDASDQNLTRSLDIKGEMMGNLFSKPTYVKYLLGQAKAVFSLGRYHPLVFGMSNDVPTFSLDTVRPGRSDDKTCLQLVEDGLEAFHFPTDRIEEFTPAEIARLVRLYGGDGLAKPFLGHKAAVDQAAADILQVLKS</sequence>
<evidence type="ECO:0000313" key="2">
    <source>
        <dbReference type="EMBL" id="MBM7851262.1"/>
    </source>
</evidence>
<dbReference type="PANTHER" id="PTHR36836">
    <property type="entry name" value="COLANIC ACID BIOSYNTHESIS PROTEIN WCAK"/>
    <property type="match status" value="1"/>
</dbReference>
<dbReference type="EMBL" id="JAFBCY010000002">
    <property type="protein sequence ID" value="MBM7851262.1"/>
    <property type="molecule type" value="Genomic_DNA"/>
</dbReference>
<dbReference type="InterPro" id="IPR007345">
    <property type="entry name" value="Polysacch_pyruvyl_Trfase"/>
</dbReference>